<feature type="compositionally biased region" description="Polar residues" evidence="1">
    <location>
        <begin position="1"/>
        <end position="11"/>
    </location>
</feature>
<accession>A0A4S4M8W3</accession>
<feature type="region of interest" description="Disordered" evidence="1">
    <location>
        <begin position="1"/>
        <end position="54"/>
    </location>
</feature>
<dbReference type="EMBL" id="SGPM01000471">
    <property type="protein sequence ID" value="THH20921.1"/>
    <property type="molecule type" value="Genomic_DNA"/>
</dbReference>
<keyword evidence="3" id="KW-1185">Reference proteome</keyword>
<gene>
    <name evidence="2" type="ORF">EUX98_g8490</name>
</gene>
<feature type="region of interest" description="Disordered" evidence="1">
    <location>
        <begin position="157"/>
        <end position="228"/>
    </location>
</feature>
<sequence length="433" mass="47786">MAEYSTLSPSSILRERSAYENDSESDDAITDTESSYSLPSAPLTPRPHRASHSRAVHFDTDDQFFCFRRTDIPPHCTKHFFAPAQDTEAAERIEASLSDDNSVVEDWSHEYVFTDSEDEVVDGVQLADVDDVLPPRPSTPSPRYSFTALNDTYCSSSDNDDAGGSSQMYLPSMEGADGFGSSSGCESEHSLESLPTEESERSLQTPTPISGEDVGVSLGNGNKGSDMVVDDMDEEERKMDEALEGMLRCFGEMKKPLKPLEDFYNSDSDADNDKKEQIAQARTFKRVPKFRDYGALARRRSPVMKTQDSSSASSTPTASGPGDAASFVPCHSFSSFHIWTFCDPDGQATNFSSPPPFTNGFFSICHADSSAYSSLLISPFRLRHKAFQIPLHALPGRRTPSSVLLRIQSFEYEDPVDGRDPEYEARRGVAPEQ</sequence>
<evidence type="ECO:0000313" key="3">
    <source>
        <dbReference type="Proteomes" id="UP000308730"/>
    </source>
</evidence>
<evidence type="ECO:0000256" key="1">
    <source>
        <dbReference type="SAM" id="MobiDB-lite"/>
    </source>
</evidence>
<feature type="region of interest" description="Disordered" evidence="1">
    <location>
        <begin position="298"/>
        <end position="321"/>
    </location>
</feature>
<feature type="compositionally biased region" description="Basic and acidic residues" evidence="1">
    <location>
        <begin position="416"/>
        <end position="433"/>
    </location>
</feature>
<protein>
    <submittedName>
        <fullName evidence="2">Uncharacterized protein</fullName>
    </submittedName>
</protein>
<feature type="compositionally biased region" description="Acidic residues" evidence="1">
    <location>
        <begin position="21"/>
        <end position="30"/>
    </location>
</feature>
<dbReference type="Proteomes" id="UP000308730">
    <property type="component" value="Unassembled WGS sequence"/>
</dbReference>
<organism evidence="2 3">
    <name type="scientific">Antrodiella citrinella</name>
    <dbReference type="NCBI Taxonomy" id="2447956"/>
    <lineage>
        <taxon>Eukaryota</taxon>
        <taxon>Fungi</taxon>
        <taxon>Dikarya</taxon>
        <taxon>Basidiomycota</taxon>
        <taxon>Agaricomycotina</taxon>
        <taxon>Agaricomycetes</taxon>
        <taxon>Polyporales</taxon>
        <taxon>Steccherinaceae</taxon>
        <taxon>Antrodiella</taxon>
    </lineage>
</organism>
<proteinExistence type="predicted"/>
<comment type="caution">
    <text evidence="2">The sequence shown here is derived from an EMBL/GenBank/DDBJ whole genome shotgun (WGS) entry which is preliminary data.</text>
</comment>
<evidence type="ECO:0000313" key="2">
    <source>
        <dbReference type="EMBL" id="THH20921.1"/>
    </source>
</evidence>
<feature type="region of interest" description="Disordered" evidence="1">
    <location>
        <begin position="414"/>
        <end position="433"/>
    </location>
</feature>
<dbReference type="AlphaFoldDB" id="A0A4S4M8W3"/>
<feature type="compositionally biased region" description="Low complexity" evidence="1">
    <location>
        <begin position="309"/>
        <end position="321"/>
    </location>
</feature>
<reference evidence="2 3" key="1">
    <citation type="submission" date="2019-02" db="EMBL/GenBank/DDBJ databases">
        <title>Genome sequencing of the rare red list fungi Antrodiella citrinella (Flaviporus citrinellus).</title>
        <authorList>
            <person name="Buettner E."/>
            <person name="Kellner H."/>
        </authorList>
    </citation>
    <scope>NUCLEOTIDE SEQUENCE [LARGE SCALE GENOMIC DNA]</scope>
    <source>
        <strain evidence="2 3">DSM 108506</strain>
    </source>
</reference>
<name>A0A4S4M8W3_9APHY</name>